<dbReference type="Gene3D" id="1.10.10.60">
    <property type="entry name" value="Homeodomain-like"/>
    <property type="match status" value="2"/>
</dbReference>
<keyword evidence="2" id="KW-0238">DNA-binding</keyword>
<dbReference type="AlphaFoldDB" id="A0A1H4N755"/>
<reference evidence="6" key="1">
    <citation type="submission" date="2016-10" db="EMBL/GenBank/DDBJ databases">
        <authorList>
            <person name="Varghese N."/>
            <person name="Submissions S."/>
        </authorList>
    </citation>
    <scope>NUCLEOTIDE SEQUENCE [LARGE SCALE GENOMIC DNA]</scope>
    <source>
        <strain evidence="6">DSM 44234</strain>
    </source>
</reference>
<dbReference type="GO" id="GO:0043565">
    <property type="term" value="F:sequence-specific DNA binding"/>
    <property type="evidence" value="ECO:0007669"/>
    <property type="project" value="InterPro"/>
</dbReference>
<dbReference type="Pfam" id="PF12833">
    <property type="entry name" value="HTH_18"/>
    <property type="match status" value="1"/>
</dbReference>
<evidence type="ECO:0000313" key="6">
    <source>
        <dbReference type="Proteomes" id="UP000182241"/>
    </source>
</evidence>
<dbReference type="InterPro" id="IPR020449">
    <property type="entry name" value="Tscrpt_reg_AraC-type_HTH"/>
</dbReference>
<evidence type="ECO:0000256" key="3">
    <source>
        <dbReference type="ARBA" id="ARBA00023163"/>
    </source>
</evidence>
<evidence type="ECO:0000256" key="2">
    <source>
        <dbReference type="ARBA" id="ARBA00023125"/>
    </source>
</evidence>
<name>A0A1H4N755_TSUTY</name>
<evidence type="ECO:0000259" key="4">
    <source>
        <dbReference type="PROSITE" id="PS01124"/>
    </source>
</evidence>
<evidence type="ECO:0000313" key="5">
    <source>
        <dbReference type="EMBL" id="SEB91270.1"/>
    </source>
</evidence>
<organism evidence="5 6">
    <name type="scientific">Tsukamurella tyrosinosolvens</name>
    <dbReference type="NCBI Taxonomy" id="57704"/>
    <lineage>
        <taxon>Bacteria</taxon>
        <taxon>Bacillati</taxon>
        <taxon>Actinomycetota</taxon>
        <taxon>Actinomycetes</taxon>
        <taxon>Mycobacteriales</taxon>
        <taxon>Tsukamurellaceae</taxon>
        <taxon>Tsukamurella</taxon>
    </lineage>
</organism>
<dbReference type="OrthoDB" id="110167at2"/>
<dbReference type="PRINTS" id="PR00032">
    <property type="entry name" value="HTHARAC"/>
</dbReference>
<dbReference type="PANTHER" id="PTHR46796">
    <property type="entry name" value="HTH-TYPE TRANSCRIPTIONAL ACTIVATOR RHAS-RELATED"/>
    <property type="match status" value="1"/>
</dbReference>
<keyword evidence="3" id="KW-0804">Transcription</keyword>
<dbReference type="InterPro" id="IPR018060">
    <property type="entry name" value="HTH_AraC"/>
</dbReference>
<dbReference type="Proteomes" id="UP000182241">
    <property type="component" value="Unassembled WGS sequence"/>
</dbReference>
<dbReference type="InterPro" id="IPR050204">
    <property type="entry name" value="AraC_XylS_family_regulators"/>
</dbReference>
<dbReference type="InterPro" id="IPR009057">
    <property type="entry name" value="Homeodomain-like_sf"/>
</dbReference>
<keyword evidence="1" id="KW-0805">Transcription regulation</keyword>
<proteinExistence type="predicted"/>
<dbReference type="PROSITE" id="PS00041">
    <property type="entry name" value="HTH_ARAC_FAMILY_1"/>
    <property type="match status" value="1"/>
</dbReference>
<dbReference type="EMBL" id="FNSA01000003">
    <property type="protein sequence ID" value="SEB91270.1"/>
    <property type="molecule type" value="Genomic_DNA"/>
</dbReference>
<dbReference type="GO" id="GO:0003700">
    <property type="term" value="F:DNA-binding transcription factor activity"/>
    <property type="evidence" value="ECO:0007669"/>
    <property type="project" value="InterPro"/>
</dbReference>
<dbReference type="STRING" id="57704.SAMN04489793_1084"/>
<dbReference type="SMART" id="SM00342">
    <property type="entry name" value="HTH_ARAC"/>
    <property type="match status" value="1"/>
</dbReference>
<feature type="domain" description="HTH araC/xylS-type" evidence="4">
    <location>
        <begin position="160"/>
        <end position="258"/>
    </location>
</feature>
<gene>
    <name evidence="5" type="ORF">SAMN04489793_1084</name>
</gene>
<accession>A0A1H4N755</accession>
<dbReference type="PROSITE" id="PS01124">
    <property type="entry name" value="HTH_ARAC_FAMILY_2"/>
    <property type="match status" value="1"/>
</dbReference>
<dbReference type="InterPro" id="IPR018062">
    <property type="entry name" value="HTH_AraC-typ_CS"/>
</dbReference>
<sequence>MRGMDIQFFRQDFAETAEWTIAAQRHEVLIWRSGTARSKEFAFESGASGRIEPKVSSVWVVPAGDKSTASAQHAEYDFARVSLPVVMSESTILKPVVARRDPLLHNVVERVASAAGRDDVVSRLLVDSLLDVVRLHILDQYGVRTEPRCSTRSLDASAQRRVLERINDGTEAELDLSALAEAEGMSPDAFRRAFARAFRTTPHRYLMDRRIARSKGLLVTTTLSITEISEALGFASPSHFATTFKRRVGRSPSAYRAAP</sequence>
<dbReference type="SUPFAM" id="SSF46689">
    <property type="entry name" value="Homeodomain-like"/>
    <property type="match status" value="2"/>
</dbReference>
<dbReference type="PANTHER" id="PTHR46796:SF6">
    <property type="entry name" value="ARAC SUBFAMILY"/>
    <property type="match status" value="1"/>
</dbReference>
<protein>
    <submittedName>
        <fullName evidence="5">Transcriptional regulator, AraC family</fullName>
    </submittedName>
</protein>
<evidence type="ECO:0000256" key="1">
    <source>
        <dbReference type="ARBA" id="ARBA00023015"/>
    </source>
</evidence>
<keyword evidence="6" id="KW-1185">Reference proteome</keyword>